<name>A0A2P2PQU1_RHIMU</name>
<reference evidence="1" key="1">
    <citation type="submission" date="2018-02" db="EMBL/GenBank/DDBJ databases">
        <title>Rhizophora mucronata_Transcriptome.</title>
        <authorList>
            <person name="Meera S.P."/>
            <person name="Sreeshan A."/>
            <person name="Augustine A."/>
        </authorList>
    </citation>
    <scope>NUCLEOTIDE SEQUENCE</scope>
    <source>
        <tissue evidence="1">Leaf</tissue>
    </source>
</reference>
<dbReference type="AlphaFoldDB" id="A0A2P2PQU1"/>
<proteinExistence type="predicted"/>
<protein>
    <submittedName>
        <fullName evidence="1">Uncharacterized protein</fullName>
    </submittedName>
</protein>
<sequence length="41" mass="4923">MNRATLDWQNAQEDDFINPKLERNLSDLVRKRLPKENLPRS</sequence>
<dbReference type="EMBL" id="GGEC01076633">
    <property type="protein sequence ID" value="MBX57117.1"/>
    <property type="molecule type" value="Transcribed_RNA"/>
</dbReference>
<evidence type="ECO:0000313" key="1">
    <source>
        <dbReference type="EMBL" id="MBX57117.1"/>
    </source>
</evidence>
<accession>A0A2P2PQU1</accession>
<organism evidence="1">
    <name type="scientific">Rhizophora mucronata</name>
    <name type="common">Asiatic mangrove</name>
    <dbReference type="NCBI Taxonomy" id="61149"/>
    <lineage>
        <taxon>Eukaryota</taxon>
        <taxon>Viridiplantae</taxon>
        <taxon>Streptophyta</taxon>
        <taxon>Embryophyta</taxon>
        <taxon>Tracheophyta</taxon>
        <taxon>Spermatophyta</taxon>
        <taxon>Magnoliopsida</taxon>
        <taxon>eudicotyledons</taxon>
        <taxon>Gunneridae</taxon>
        <taxon>Pentapetalae</taxon>
        <taxon>rosids</taxon>
        <taxon>fabids</taxon>
        <taxon>Malpighiales</taxon>
        <taxon>Rhizophoraceae</taxon>
        <taxon>Rhizophora</taxon>
    </lineage>
</organism>